<dbReference type="PROSITE" id="PS51885">
    <property type="entry name" value="NEPRILYSIN"/>
    <property type="match status" value="1"/>
</dbReference>
<evidence type="ECO:0000313" key="2">
    <source>
        <dbReference type="EMBL" id="KAH9383126.1"/>
    </source>
</evidence>
<dbReference type="Proteomes" id="UP000821853">
    <property type="component" value="Unassembled WGS sequence"/>
</dbReference>
<proteinExistence type="predicted"/>
<evidence type="ECO:0000313" key="3">
    <source>
        <dbReference type="Proteomes" id="UP000821853"/>
    </source>
</evidence>
<dbReference type="PANTHER" id="PTHR11733">
    <property type="entry name" value="ZINC METALLOPROTEASE FAMILY M13 NEPRILYSIN-RELATED"/>
    <property type="match status" value="1"/>
</dbReference>
<dbReference type="AlphaFoldDB" id="A0A9J6H5Y5"/>
<dbReference type="InterPro" id="IPR024079">
    <property type="entry name" value="MetalloPept_cat_dom_sf"/>
</dbReference>
<gene>
    <name evidence="2" type="ORF">HPB48_023861</name>
</gene>
<dbReference type="OrthoDB" id="6486529at2759"/>
<dbReference type="PANTHER" id="PTHR11733:SF241">
    <property type="entry name" value="GH26575P-RELATED"/>
    <property type="match status" value="1"/>
</dbReference>
<dbReference type="GO" id="GO:0016485">
    <property type="term" value="P:protein processing"/>
    <property type="evidence" value="ECO:0007669"/>
    <property type="project" value="TreeGrafter"/>
</dbReference>
<dbReference type="InterPro" id="IPR018497">
    <property type="entry name" value="Peptidase_M13_C"/>
</dbReference>
<protein>
    <recommendedName>
        <fullName evidence="1">Peptidase M13 C-terminal domain-containing protein</fullName>
    </recommendedName>
</protein>
<dbReference type="OMA" id="HEANFAH"/>
<evidence type="ECO:0000259" key="1">
    <source>
        <dbReference type="Pfam" id="PF01431"/>
    </source>
</evidence>
<comment type="caution">
    <text evidence="2">The sequence shown here is derived from an EMBL/GenBank/DDBJ whole genome shotgun (WGS) entry which is preliminary data.</text>
</comment>
<keyword evidence="3" id="KW-1185">Reference proteome</keyword>
<dbReference type="GO" id="GO:0004222">
    <property type="term" value="F:metalloendopeptidase activity"/>
    <property type="evidence" value="ECO:0007669"/>
    <property type="project" value="InterPro"/>
</dbReference>
<reference evidence="2 3" key="1">
    <citation type="journal article" date="2020" name="Cell">
        <title>Large-Scale Comparative Analyses of Tick Genomes Elucidate Their Genetic Diversity and Vector Capacities.</title>
        <authorList>
            <consortium name="Tick Genome and Microbiome Consortium (TIGMIC)"/>
            <person name="Jia N."/>
            <person name="Wang J."/>
            <person name="Shi W."/>
            <person name="Du L."/>
            <person name="Sun Y."/>
            <person name="Zhan W."/>
            <person name="Jiang J.F."/>
            <person name="Wang Q."/>
            <person name="Zhang B."/>
            <person name="Ji P."/>
            <person name="Bell-Sakyi L."/>
            <person name="Cui X.M."/>
            <person name="Yuan T.T."/>
            <person name="Jiang B.G."/>
            <person name="Yang W.F."/>
            <person name="Lam T.T."/>
            <person name="Chang Q.C."/>
            <person name="Ding S.J."/>
            <person name="Wang X.J."/>
            <person name="Zhu J.G."/>
            <person name="Ruan X.D."/>
            <person name="Zhao L."/>
            <person name="Wei J.T."/>
            <person name="Ye R.Z."/>
            <person name="Que T.C."/>
            <person name="Du C.H."/>
            <person name="Zhou Y.H."/>
            <person name="Cheng J.X."/>
            <person name="Dai P.F."/>
            <person name="Guo W.B."/>
            <person name="Han X.H."/>
            <person name="Huang E.J."/>
            <person name="Li L.F."/>
            <person name="Wei W."/>
            <person name="Gao Y.C."/>
            <person name="Liu J.Z."/>
            <person name="Shao H.Z."/>
            <person name="Wang X."/>
            <person name="Wang C.C."/>
            <person name="Yang T.C."/>
            <person name="Huo Q.B."/>
            <person name="Li W."/>
            <person name="Chen H.Y."/>
            <person name="Chen S.E."/>
            <person name="Zhou L.G."/>
            <person name="Ni X.B."/>
            <person name="Tian J.H."/>
            <person name="Sheng Y."/>
            <person name="Liu T."/>
            <person name="Pan Y.S."/>
            <person name="Xia L.Y."/>
            <person name="Li J."/>
            <person name="Zhao F."/>
            <person name="Cao W.C."/>
        </authorList>
    </citation>
    <scope>NUCLEOTIDE SEQUENCE [LARGE SCALE GENOMIC DNA]</scope>
    <source>
        <strain evidence="2">HaeL-2018</strain>
    </source>
</reference>
<dbReference type="Pfam" id="PF01431">
    <property type="entry name" value="Peptidase_M13"/>
    <property type="match status" value="1"/>
</dbReference>
<name>A0A9J6H5Y5_HAELO</name>
<dbReference type="GO" id="GO:0005886">
    <property type="term" value="C:plasma membrane"/>
    <property type="evidence" value="ECO:0007669"/>
    <property type="project" value="TreeGrafter"/>
</dbReference>
<accession>A0A9J6H5Y5</accession>
<sequence length="165" mass="19439">MPSTQALGHEMTHAYDKNGRDWDDRGKRWNWWSRSSMASYEDRLKCIRTSHVEVERALRHWEDGAKQDPENLADFGGAYVAYRAFRDLSPDQRCFSVAGFSSEQLFFIGHCVKWCRPLNVHRNQNYARGLLRCIVPLMHMPQFSDAFGCRRHDHMNPARKCSFWL</sequence>
<organism evidence="2 3">
    <name type="scientific">Haemaphysalis longicornis</name>
    <name type="common">Bush tick</name>
    <dbReference type="NCBI Taxonomy" id="44386"/>
    <lineage>
        <taxon>Eukaryota</taxon>
        <taxon>Metazoa</taxon>
        <taxon>Ecdysozoa</taxon>
        <taxon>Arthropoda</taxon>
        <taxon>Chelicerata</taxon>
        <taxon>Arachnida</taxon>
        <taxon>Acari</taxon>
        <taxon>Parasitiformes</taxon>
        <taxon>Ixodida</taxon>
        <taxon>Ixodoidea</taxon>
        <taxon>Ixodidae</taxon>
        <taxon>Haemaphysalinae</taxon>
        <taxon>Haemaphysalis</taxon>
    </lineage>
</organism>
<dbReference type="InterPro" id="IPR000718">
    <property type="entry name" value="Peptidase_M13"/>
</dbReference>
<dbReference type="EMBL" id="JABSTR010000977">
    <property type="protein sequence ID" value="KAH9383126.1"/>
    <property type="molecule type" value="Genomic_DNA"/>
</dbReference>
<dbReference type="Gene3D" id="3.40.390.10">
    <property type="entry name" value="Collagenase (Catalytic Domain)"/>
    <property type="match status" value="1"/>
</dbReference>
<feature type="domain" description="Peptidase M13 C-terminal" evidence="1">
    <location>
        <begin position="7"/>
        <end position="162"/>
    </location>
</feature>
<dbReference type="SUPFAM" id="SSF55486">
    <property type="entry name" value="Metalloproteases ('zincins'), catalytic domain"/>
    <property type="match status" value="1"/>
</dbReference>
<dbReference type="VEuPathDB" id="VectorBase:HLOH_052851"/>